<name>A0A1C7MX04_9FUNG</name>
<proteinExistence type="predicted"/>
<feature type="compositionally biased region" description="Acidic residues" evidence="1">
    <location>
        <begin position="9"/>
        <end position="26"/>
    </location>
</feature>
<evidence type="ECO:0000256" key="1">
    <source>
        <dbReference type="SAM" id="MobiDB-lite"/>
    </source>
</evidence>
<evidence type="ECO:0000313" key="3">
    <source>
        <dbReference type="Proteomes" id="UP000093000"/>
    </source>
</evidence>
<organism evidence="2 3">
    <name type="scientific">Choanephora cucurbitarum</name>
    <dbReference type="NCBI Taxonomy" id="101091"/>
    <lineage>
        <taxon>Eukaryota</taxon>
        <taxon>Fungi</taxon>
        <taxon>Fungi incertae sedis</taxon>
        <taxon>Mucoromycota</taxon>
        <taxon>Mucoromycotina</taxon>
        <taxon>Mucoromycetes</taxon>
        <taxon>Mucorales</taxon>
        <taxon>Mucorineae</taxon>
        <taxon>Choanephoraceae</taxon>
        <taxon>Choanephoroideae</taxon>
        <taxon>Choanephora</taxon>
    </lineage>
</organism>
<dbReference type="PANTHER" id="PTHR31912:SF34">
    <property type="entry name" value="NOTOCHORD-RELATED PROTEIN"/>
    <property type="match status" value="1"/>
</dbReference>
<sequence>MQSARADEAQEELSDEDIDLVSDDEEVQQQEERANELLFRLETERLGEAVSLEEPEWNPFTHHFLPFKTIESMIMHVLMNGDNDMISERMMKKILYAFKLVLIVAEKAFKDKRRVRLPTLNELMRYQKNVNNTILTFRSRIITIDLDNNESANATINMPSDHLQLLAVIPKKHHLTPDQSTCLQQAGKWQSHPLFEQPMWSFDGGDVWSGDIVQSSIDAHIYNVLVESFHKTYADMFVKCYQLLMDDNSPAVYLSEVEVHVPVLQIQSIVFVDRNRPVFQLDRTMVSPKLYKLFTTQHHLKKQVEGSSGKYCKVKISPIILFTDDTSGNSSKQFNAYESWSMRCASILLFNRKLPLPWSSIKKNGVSGTSFLPALINDLKQLERGIKMGSAVDNEYVIVVAPLMWIEADSPCHSELCGLLGLKTLYSCRKCYVLLSRKKGAQTSLDHFIQDHQERTKERYLLAASTPNRTLMIVGAPGAEYTTKASDLSFKNRNTDSLLELESFDPRQDTPTEILHTVLLGIAKYLINDLVKFVLTDEQTKKVNAALDSYKSSLEFSRQISRNLNHCGFFLGRDYKSLLQILPVILTTEFPLAEDHLGRLIPCFTKLGKLCSLLFVGQMTEKFNIYVDEVDAAAKELIKSLYEYDCTCTLKKHQSYTLKPKVHFLTHLARDIRRFGTALNFETEKGEQFNKHIREYILHTNKVNVSNQIAVKFGKQSMIRHVVDANQLRVKAGYKILEFVQNQGNTFYHNLFRGTRDFADNNDNSYAKPNVKNGLFAVFKNKSNDSTRYIGSYNNDLITCWQVKQPTFENIQNNVLLAIQTFYLVNYNDCEIEHVLDMHTRYQSDQCRLINLNKFGTYWHLKYKVGLMDI</sequence>
<dbReference type="STRING" id="101091.A0A1C7MX04"/>
<gene>
    <name evidence="2" type="ORF">A0J61_10609</name>
</gene>
<accession>A0A1C7MX04</accession>
<dbReference type="InParanoid" id="A0A1C7MX04"/>
<dbReference type="PANTHER" id="PTHR31912">
    <property type="entry name" value="IP13529P"/>
    <property type="match status" value="1"/>
</dbReference>
<dbReference type="AlphaFoldDB" id="A0A1C7MX04"/>
<reference evidence="2 3" key="1">
    <citation type="submission" date="2016-03" db="EMBL/GenBank/DDBJ databases">
        <title>Choanephora cucurbitarum.</title>
        <authorList>
            <person name="Min B."/>
            <person name="Park H."/>
            <person name="Park J.-H."/>
            <person name="Shin H.-D."/>
            <person name="Choi I.-G."/>
        </authorList>
    </citation>
    <scope>NUCLEOTIDE SEQUENCE [LARGE SCALE GENOMIC DNA]</scope>
    <source>
        <strain evidence="2 3">KUS-F28377</strain>
    </source>
</reference>
<dbReference type="OrthoDB" id="2262863at2759"/>
<dbReference type="Proteomes" id="UP000093000">
    <property type="component" value="Unassembled WGS sequence"/>
</dbReference>
<evidence type="ECO:0000313" key="2">
    <source>
        <dbReference type="EMBL" id="OBZ81342.1"/>
    </source>
</evidence>
<comment type="caution">
    <text evidence="2">The sequence shown here is derived from an EMBL/GenBank/DDBJ whole genome shotgun (WGS) entry which is preliminary data.</text>
</comment>
<protein>
    <submittedName>
        <fullName evidence="2">Uncharacterized protein</fullName>
    </submittedName>
</protein>
<dbReference type="EMBL" id="LUGH01001266">
    <property type="protein sequence ID" value="OBZ81342.1"/>
    <property type="molecule type" value="Genomic_DNA"/>
</dbReference>
<keyword evidence="3" id="KW-1185">Reference proteome</keyword>
<feature type="region of interest" description="Disordered" evidence="1">
    <location>
        <begin position="1"/>
        <end position="26"/>
    </location>
</feature>